<dbReference type="OrthoDB" id="434647at2759"/>
<sequence length="135" mass="16032">AWFAFLLPCFATYKTLSRRPLSEPEIQKWSMYWAVIGVFMAFEYVAEWTVSWQAFNPPDLRYHSDFCHKRLPFYWEVKTMFLLYLSLPQTQGSTYVYTTYLQPFLSRNEADLDAGIIAMQRNVVIFIQGKLSTVW</sequence>
<evidence type="ECO:0000256" key="5">
    <source>
        <dbReference type="ARBA" id="ARBA00023136"/>
    </source>
</evidence>
<dbReference type="EMBL" id="MU155207">
    <property type="protein sequence ID" value="KAF9479713.1"/>
    <property type="molecule type" value="Genomic_DNA"/>
</dbReference>
<evidence type="ECO:0000256" key="2">
    <source>
        <dbReference type="ARBA" id="ARBA00008573"/>
    </source>
</evidence>
<evidence type="ECO:0000313" key="8">
    <source>
        <dbReference type="Proteomes" id="UP000807469"/>
    </source>
</evidence>
<feature type="non-terminal residue" evidence="7">
    <location>
        <position position="135"/>
    </location>
</feature>
<gene>
    <name evidence="7" type="ORF">BDN70DRAFT_786350</name>
</gene>
<evidence type="ECO:0000256" key="6">
    <source>
        <dbReference type="RuleBase" id="RU362006"/>
    </source>
</evidence>
<protein>
    <recommendedName>
        <fullName evidence="6">Protein YOP1</fullName>
    </recommendedName>
</protein>
<dbReference type="PANTHER" id="PTHR12300">
    <property type="entry name" value="HVA22-LIKE PROTEINS"/>
    <property type="match status" value="1"/>
</dbReference>
<dbReference type="PANTHER" id="PTHR12300:SF161">
    <property type="entry name" value="RECEPTOR EXPRESSION-ENHANCING PROTEIN"/>
    <property type="match status" value="1"/>
</dbReference>
<comment type="similarity">
    <text evidence="2 6">Belongs to the DP1 family.</text>
</comment>
<organism evidence="7 8">
    <name type="scientific">Pholiota conissans</name>
    <dbReference type="NCBI Taxonomy" id="109636"/>
    <lineage>
        <taxon>Eukaryota</taxon>
        <taxon>Fungi</taxon>
        <taxon>Dikarya</taxon>
        <taxon>Basidiomycota</taxon>
        <taxon>Agaricomycotina</taxon>
        <taxon>Agaricomycetes</taxon>
        <taxon>Agaricomycetidae</taxon>
        <taxon>Agaricales</taxon>
        <taxon>Agaricineae</taxon>
        <taxon>Strophariaceae</taxon>
        <taxon>Pholiota</taxon>
    </lineage>
</organism>
<dbReference type="AlphaFoldDB" id="A0A9P5Z2W2"/>
<accession>A0A9P5Z2W2</accession>
<name>A0A9P5Z2W2_9AGAR</name>
<comment type="caution">
    <text evidence="7">The sequence shown here is derived from an EMBL/GenBank/DDBJ whole genome shotgun (WGS) entry which is preliminary data.</text>
</comment>
<proteinExistence type="inferred from homology"/>
<keyword evidence="3" id="KW-0812">Transmembrane</keyword>
<dbReference type="GO" id="GO:0016020">
    <property type="term" value="C:membrane"/>
    <property type="evidence" value="ECO:0007669"/>
    <property type="project" value="UniProtKB-SubCell"/>
</dbReference>
<dbReference type="Proteomes" id="UP000807469">
    <property type="component" value="Unassembled WGS sequence"/>
</dbReference>
<evidence type="ECO:0000256" key="1">
    <source>
        <dbReference type="ARBA" id="ARBA00004141"/>
    </source>
</evidence>
<dbReference type="InterPro" id="IPR004345">
    <property type="entry name" value="TB2_DP1_HVA22"/>
</dbReference>
<evidence type="ECO:0000256" key="3">
    <source>
        <dbReference type="ARBA" id="ARBA00022692"/>
    </source>
</evidence>
<reference evidence="7" key="1">
    <citation type="submission" date="2020-11" db="EMBL/GenBank/DDBJ databases">
        <authorList>
            <consortium name="DOE Joint Genome Institute"/>
            <person name="Ahrendt S."/>
            <person name="Riley R."/>
            <person name="Andreopoulos W."/>
            <person name="Labutti K."/>
            <person name="Pangilinan J."/>
            <person name="Ruiz-Duenas F.J."/>
            <person name="Barrasa J.M."/>
            <person name="Sanchez-Garcia M."/>
            <person name="Camarero S."/>
            <person name="Miyauchi S."/>
            <person name="Serrano A."/>
            <person name="Linde D."/>
            <person name="Babiker R."/>
            <person name="Drula E."/>
            <person name="Ayuso-Fernandez I."/>
            <person name="Pacheco R."/>
            <person name="Padilla G."/>
            <person name="Ferreira P."/>
            <person name="Barriuso J."/>
            <person name="Kellner H."/>
            <person name="Castanera R."/>
            <person name="Alfaro M."/>
            <person name="Ramirez L."/>
            <person name="Pisabarro A.G."/>
            <person name="Kuo A."/>
            <person name="Tritt A."/>
            <person name="Lipzen A."/>
            <person name="He G."/>
            <person name="Yan M."/>
            <person name="Ng V."/>
            <person name="Cullen D."/>
            <person name="Martin F."/>
            <person name="Rosso M.-N."/>
            <person name="Henrissat B."/>
            <person name="Hibbett D."/>
            <person name="Martinez A.T."/>
            <person name="Grigoriev I.V."/>
        </authorList>
    </citation>
    <scope>NUCLEOTIDE SEQUENCE</scope>
    <source>
        <strain evidence="7">CIRM-BRFM 674</strain>
    </source>
</reference>
<keyword evidence="4" id="KW-1133">Transmembrane helix</keyword>
<evidence type="ECO:0000313" key="7">
    <source>
        <dbReference type="EMBL" id="KAF9479713.1"/>
    </source>
</evidence>
<keyword evidence="8" id="KW-1185">Reference proteome</keyword>
<keyword evidence="5" id="KW-0472">Membrane</keyword>
<feature type="non-terminal residue" evidence="7">
    <location>
        <position position="1"/>
    </location>
</feature>
<comment type="subcellular location">
    <subcellularLocation>
        <location evidence="1 6">Membrane</location>
        <topology evidence="1 6">Multi-pass membrane protein</topology>
    </subcellularLocation>
</comment>
<evidence type="ECO:0000256" key="4">
    <source>
        <dbReference type="ARBA" id="ARBA00022989"/>
    </source>
</evidence>
<dbReference type="Pfam" id="PF03134">
    <property type="entry name" value="TB2_DP1_HVA22"/>
    <property type="match status" value="2"/>
</dbReference>